<accession>A0ABX0N6X5</accession>
<keyword evidence="3" id="KW-1185">Reference proteome</keyword>
<gene>
    <name evidence="2" type="ORF">F2P44_18000</name>
</gene>
<proteinExistence type="predicted"/>
<dbReference type="PANTHER" id="PTHR34980:SF3">
    <property type="entry name" value="BLR8105 PROTEIN"/>
    <property type="match status" value="1"/>
</dbReference>
<keyword evidence="1" id="KW-0812">Transmembrane</keyword>
<dbReference type="RefSeq" id="WP_167088477.1">
    <property type="nucleotide sequence ID" value="NZ_WHJG01000018.1"/>
</dbReference>
<evidence type="ECO:0000256" key="1">
    <source>
        <dbReference type="SAM" id="Phobius"/>
    </source>
</evidence>
<evidence type="ECO:0000313" key="2">
    <source>
        <dbReference type="EMBL" id="NHZ81152.1"/>
    </source>
</evidence>
<keyword evidence="1" id="KW-1133">Transmembrane helix</keyword>
<name>A0ABX0N6X5_9BURK</name>
<organism evidence="2 3">
    <name type="scientific">Massilia frigida</name>
    <dbReference type="NCBI Taxonomy" id="2609281"/>
    <lineage>
        <taxon>Bacteria</taxon>
        <taxon>Pseudomonadati</taxon>
        <taxon>Pseudomonadota</taxon>
        <taxon>Betaproteobacteria</taxon>
        <taxon>Burkholderiales</taxon>
        <taxon>Oxalobacteraceae</taxon>
        <taxon>Telluria group</taxon>
        <taxon>Massilia</taxon>
    </lineage>
</organism>
<dbReference type="EMBL" id="WHJG01000018">
    <property type="protein sequence ID" value="NHZ81152.1"/>
    <property type="molecule type" value="Genomic_DNA"/>
</dbReference>
<dbReference type="InterPro" id="IPR008523">
    <property type="entry name" value="DUF805"/>
</dbReference>
<feature type="transmembrane region" description="Helical" evidence="1">
    <location>
        <begin position="432"/>
        <end position="448"/>
    </location>
</feature>
<dbReference type="PANTHER" id="PTHR34980">
    <property type="entry name" value="INNER MEMBRANE PROTEIN-RELATED-RELATED"/>
    <property type="match status" value="1"/>
</dbReference>
<feature type="transmembrane region" description="Helical" evidence="1">
    <location>
        <begin position="349"/>
        <end position="371"/>
    </location>
</feature>
<keyword evidence="1" id="KW-0472">Membrane</keyword>
<evidence type="ECO:0000313" key="3">
    <source>
        <dbReference type="Proteomes" id="UP000621455"/>
    </source>
</evidence>
<feature type="transmembrane region" description="Helical" evidence="1">
    <location>
        <begin position="410"/>
        <end position="426"/>
    </location>
</feature>
<dbReference type="Pfam" id="PF05656">
    <property type="entry name" value="DUF805"/>
    <property type="match status" value="1"/>
</dbReference>
<dbReference type="Proteomes" id="UP000621455">
    <property type="component" value="Unassembled WGS sequence"/>
</dbReference>
<feature type="transmembrane region" description="Helical" evidence="1">
    <location>
        <begin position="377"/>
        <end position="398"/>
    </location>
</feature>
<protein>
    <submittedName>
        <fullName evidence="2">DUF805 domain-containing protein</fullName>
    </submittedName>
</protein>
<reference evidence="2 3" key="1">
    <citation type="submission" date="2019-10" db="EMBL/GenBank/DDBJ databases">
        <title>Taxonomy of Antarctic Massilia spp.: description of Massilia rubra sp. nov., Massilia aquatica sp. nov., Massilia mucilaginosa sp. nov., Massilia frigida sp. nov. isolated from streams, lakes and regoliths.</title>
        <authorList>
            <person name="Holochova P."/>
            <person name="Sedlacek I."/>
            <person name="Kralova S."/>
            <person name="Maslanova I."/>
            <person name="Busse H.-J."/>
            <person name="Stankova E."/>
            <person name="Vrbovska V."/>
            <person name="Kovarovic V."/>
            <person name="Bartak M."/>
            <person name="Svec P."/>
            <person name="Pantucek R."/>
        </authorList>
    </citation>
    <scope>NUCLEOTIDE SEQUENCE [LARGE SCALE GENOMIC DNA]</scope>
    <source>
        <strain evidence="2 3">CCM 8695</strain>
    </source>
</reference>
<comment type="caution">
    <text evidence="2">The sequence shown here is derived from an EMBL/GenBank/DDBJ whole genome shotgun (WGS) entry which is preliminary data.</text>
</comment>
<sequence length="514" mass="54573">MNTKFFVPVVQPGASESGGVKLRTRDSKGDGLRSIVISEVRERAEDGQGSLLAALSGADVVRLLQADVAILVALSDRSFDIAHERVAWLRNSIEASLAKAAAAKAGAAATVHAAAPAPAPAAVVLDKPAPVRRAASGPLDVAALKPRYATIAQIGLQFFVPAAWRKSTMADGLRFHDDSTGTVLEAVGYVRPRVSLNKWVETRLAVVKDDMRYLKQAGEAYAIDGFEWGDRVTGKAIEFTGTVPGDAFESRCLVALVRIDGIVVAITIRAPADDFEHNRSLYKWLLTRVEFDETVAAEPYQGPGYADRVAVDPYRAPASGRGYADLEQPRDEPGAFGFSMEGRIGRLRALAYSLVAFMPLIVLAVALGILSPKGASGAMGAIGVGVIFSMLFCVRLLVLRMHDVNLSGKWIFGFLLAVCVAGALGGRNFANVASIIFWLGVMIIYCFIPGTDGENEFGEAPGPDSTLIKVGAGVFVALQVFSLVGQSKMRNLDARKVPDVTSASASGRGTPVPN</sequence>